<dbReference type="Proteomes" id="UP000318939">
    <property type="component" value="Chromosome"/>
</dbReference>
<dbReference type="CDD" id="cd18683">
    <property type="entry name" value="PIN_VapC-like"/>
    <property type="match status" value="1"/>
</dbReference>
<keyword evidence="3" id="KW-1185">Reference proteome</keyword>
<accession>A0ABY8IE10</accession>
<evidence type="ECO:0000313" key="2">
    <source>
        <dbReference type="EMBL" id="WFS21808.1"/>
    </source>
</evidence>
<dbReference type="Gene3D" id="3.40.50.1010">
    <property type="entry name" value="5'-nuclease"/>
    <property type="match status" value="1"/>
</dbReference>
<protein>
    <submittedName>
        <fullName evidence="2">Type II toxin-antitoxin system VapC family toxin</fullName>
    </submittedName>
</protein>
<proteinExistence type="predicted"/>
<dbReference type="Pfam" id="PF01850">
    <property type="entry name" value="PIN"/>
    <property type="match status" value="1"/>
</dbReference>
<organism evidence="2 3">
    <name type="scientific">Rhizobium rhododendri</name>
    <dbReference type="NCBI Taxonomy" id="2506430"/>
    <lineage>
        <taxon>Bacteria</taxon>
        <taxon>Pseudomonadati</taxon>
        <taxon>Pseudomonadota</taxon>
        <taxon>Alphaproteobacteria</taxon>
        <taxon>Hyphomicrobiales</taxon>
        <taxon>Rhizobiaceae</taxon>
        <taxon>Rhizobium/Agrobacterium group</taxon>
        <taxon>Rhizobium</taxon>
    </lineage>
</organism>
<name>A0ABY8IE10_9HYPH</name>
<dbReference type="PANTHER" id="PTHR39664:SF2">
    <property type="entry name" value="NUCLEIC ACID-BINDING PROTEIN, CONTAINING PIN DOMAIN-RELATED"/>
    <property type="match status" value="1"/>
</dbReference>
<gene>
    <name evidence="2" type="ORF">PR018_11540</name>
</gene>
<dbReference type="EMBL" id="CP117267">
    <property type="protein sequence ID" value="WFS21808.1"/>
    <property type="molecule type" value="Genomic_DNA"/>
</dbReference>
<dbReference type="InterPro" id="IPR029060">
    <property type="entry name" value="PIN-like_dom_sf"/>
</dbReference>
<reference evidence="2" key="1">
    <citation type="journal article" date="2019" name="Phytopathology">
        <title>A Novel Group of Rhizobium tumorigenes-Like Agrobacteria Associated with Crown Gall Disease of Rhododendron and Blueberry.</title>
        <authorList>
            <person name="Kuzmanovic N."/>
            <person name="Behrens P."/>
            <person name="Idczak E."/>
            <person name="Wagner S."/>
            <person name="Gotz M."/>
            <person name="Sproer C."/>
            <person name="Bunk B."/>
            <person name="Overmann J."/>
            <person name="Smalla K."/>
        </authorList>
    </citation>
    <scope>NUCLEOTIDE SEQUENCE</scope>
    <source>
        <strain evidence="2">Rho-6.2</strain>
    </source>
</reference>
<reference evidence="2" key="2">
    <citation type="journal article" date="2023" name="MicrobiologyOpen">
        <title>Genomics of the tumorigenes clade of the family Rhizobiaceae and description of Rhizobium rhododendri sp. nov.</title>
        <authorList>
            <person name="Kuzmanovic N."/>
            <person name="diCenzo G.C."/>
            <person name="Bunk B."/>
            <person name="Sproeer C."/>
            <person name="Fruehling A."/>
            <person name="Neumann-Schaal M."/>
            <person name="Overmann J."/>
            <person name="Smalla K."/>
        </authorList>
    </citation>
    <scope>NUCLEOTIDE SEQUENCE</scope>
    <source>
        <strain evidence="2">Rho-6.2</strain>
    </source>
</reference>
<evidence type="ECO:0000313" key="3">
    <source>
        <dbReference type="Proteomes" id="UP000318939"/>
    </source>
</evidence>
<dbReference type="InterPro" id="IPR002716">
    <property type="entry name" value="PIN_dom"/>
</dbReference>
<feature type="domain" description="PIN" evidence="1">
    <location>
        <begin position="4"/>
        <end position="123"/>
    </location>
</feature>
<sequence length="132" mass="14706">MIGLDTNILLRVFLKDDVAQSAKVAELFARLGEIGPGYISCITLMEFAWFLRQRIKLTREQIADGIADLLDSEDIILEDEEAVEEVLDVMSRSQAEFADAFIAVRNRNAGCSATFTFDERAAKTIEGMELLA</sequence>
<dbReference type="SUPFAM" id="SSF88723">
    <property type="entry name" value="PIN domain-like"/>
    <property type="match status" value="1"/>
</dbReference>
<dbReference type="RefSeq" id="WP_142830694.1">
    <property type="nucleotide sequence ID" value="NZ_CP117267.1"/>
</dbReference>
<dbReference type="PANTHER" id="PTHR39664">
    <property type="match status" value="1"/>
</dbReference>
<evidence type="ECO:0000259" key="1">
    <source>
        <dbReference type="Pfam" id="PF01850"/>
    </source>
</evidence>